<dbReference type="PANTHER" id="PTHR21421">
    <property type="entry name" value="GUSTATORY RECEPTOR"/>
    <property type="match status" value="1"/>
</dbReference>
<keyword evidence="6 8" id="KW-0472">Membrane</keyword>
<evidence type="ECO:0008006" key="11">
    <source>
        <dbReference type="Google" id="ProtNLM"/>
    </source>
</evidence>
<proteinExistence type="inferred from homology"/>
<name>A0A5E4PPK9_9NEOP</name>
<evidence type="ECO:0000313" key="10">
    <source>
        <dbReference type="Proteomes" id="UP000324832"/>
    </source>
</evidence>
<evidence type="ECO:0000256" key="5">
    <source>
        <dbReference type="ARBA" id="ARBA00022989"/>
    </source>
</evidence>
<evidence type="ECO:0000256" key="3">
    <source>
        <dbReference type="ARBA" id="ARBA00022475"/>
    </source>
</evidence>
<keyword evidence="10" id="KW-1185">Reference proteome</keyword>
<dbReference type="EMBL" id="FZQP02000065">
    <property type="protein sequence ID" value="VVC87041.1"/>
    <property type="molecule type" value="Genomic_DNA"/>
</dbReference>
<keyword evidence="7" id="KW-0675">Receptor</keyword>
<dbReference type="Proteomes" id="UP000324832">
    <property type="component" value="Unassembled WGS sequence"/>
</dbReference>
<accession>A0A5E4PPK9</accession>
<evidence type="ECO:0000256" key="8">
    <source>
        <dbReference type="SAM" id="Phobius"/>
    </source>
</evidence>
<keyword evidence="5 8" id="KW-1133">Transmembrane helix</keyword>
<protein>
    <recommendedName>
        <fullName evidence="11">Gustatory receptor</fullName>
    </recommendedName>
</protein>
<evidence type="ECO:0000256" key="4">
    <source>
        <dbReference type="ARBA" id="ARBA00022692"/>
    </source>
</evidence>
<feature type="transmembrane region" description="Helical" evidence="8">
    <location>
        <begin position="12"/>
        <end position="36"/>
    </location>
</feature>
<dbReference type="AlphaFoldDB" id="A0A5E4PPK9"/>
<reference evidence="9 10" key="1">
    <citation type="submission" date="2017-07" db="EMBL/GenBank/DDBJ databases">
        <authorList>
            <person name="Talla V."/>
            <person name="Backstrom N."/>
        </authorList>
    </citation>
    <scope>NUCLEOTIDE SEQUENCE [LARGE SCALE GENOMIC DNA]</scope>
</reference>
<organism evidence="9 10">
    <name type="scientific">Leptidea sinapis</name>
    <dbReference type="NCBI Taxonomy" id="189913"/>
    <lineage>
        <taxon>Eukaryota</taxon>
        <taxon>Metazoa</taxon>
        <taxon>Ecdysozoa</taxon>
        <taxon>Arthropoda</taxon>
        <taxon>Hexapoda</taxon>
        <taxon>Insecta</taxon>
        <taxon>Pterygota</taxon>
        <taxon>Neoptera</taxon>
        <taxon>Endopterygota</taxon>
        <taxon>Lepidoptera</taxon>
        <taxon>Glossata</taxon>
        <taxon>Ditrysia</taxon>
        <taxon>Papilionoidea</taxon>
        <taxon>Pieridae</taxon>
        <taxon>Dismorphiinae</taxon>
        <taxon>Leptidea</taxon>
    </lineage>
</organism>
<evidence type="ECO:0000256" key="1">
    <source>
        <dbReference type="ARBA" id="ARBA00004651"/>
    </source>
</evidence>
<feature type="transmembrane region" description="Helical" evidence="8">
    <location>
        <begin position="48"/>
        <end position="67"/>
    </location>
</feature>
<dbReference type="GO" id="GO:0005886">
    <property type="term" value="C:plasma membrane"/>
    <property type="evidence" value="ECO:0007669"/>
    <property type="project" value="UniProtKB-SubCell"/>
</dbReference>
<dbReference type="Pfam" id="PF06151">
    <property type="entry name" value="Trehalose_recp"/>
    <property type="match status" value="1"/>
</dbReference>
<keyword evidence="4 8" id="KW-0812">Transmembrane</keyword>
<keyword evidence="3" id="KW-1003">Cell membrane</keyword>
<evidence type="ECO:0000313" key="9">
    <source>
        <dbReference type="EMBL" id="VVC87041.1"/>
    </source>
</evidence>
<evidence type="ECO:0000256" key="2">
    <source>
        <dbReference type="ARBA" id="ARBA00005327"/>
    </source>
</evidence>
<sequence>MTFLPRFVCISPYTVFCGLSFTMQLCCLGLHLSDSLRISDRIRDTEKLLLHIFLVSIEIGLHLLFAIEDTKLCSDHNNITLKLFWNKFFITNHRHYFSYLPNTVFVGFTLEFLKTQIKFWDYAMNVFIIINGIYLAKQLGHLNMIMARRLQENKGNRMTWINIQMQYTTLCKLVKQVDSFLNPIVFFLYIYNLINTCKSIHELLEFKGLYKMNKGASCKQVNSSNIIANVYKFYITLISLVKTVGVVLIGGKLNDLTLEPLDALQEANTSAYGVELQRFMDQVYHSRVGLSGFGCFIITRSSLLQRL</sequence>
<dbReference type="GO" id="GO:0008527">
    <property type="term" value="F:taste receptor activity"/>
    <property type="evidence" value="ECO:0007669"/>
    <property type="project" value="InterPro"/>
</dbReference>
<feature type="transmembrane region" description="Helical" evidence="8">
    <location>
        <begin position="119"/>
        <end position="136"/>
    </location>
</feature>
<gene>
    <name evidence="9" type="ORF">LSINAPIS_LOCUS752</name>
</gene>
<comment type="subcellular location">
    <subcellularLocation>
        <location evidence="1">Cell membrane</location>
        <topology evidence="1">Multi-pass membrane protein</topology>
    </subcellularLocation>
</comment>
<comment type="similarity">
    <text evidence="2">Belongs to the insect chemoreceptor superfamily. Gustatory receptor (GR) family. Gr5a subfamily.</text>
</comment>
<dbReference type="InterPro" id="IPR009318">
    <property type="entry name" value="Gustatory_rcpt"/>
</dbReference>
<dbReference type="PANTHER" id="PTHR21421:SF29">
    <property type="entry name" value="GUSTATORY RECEPTOR 5A FOR TREHALOSE-RELATED"/>
    <property type="match status" value="1"/>
</dbReference>
<evidence type="ECO:0000256" key="6">
    <source>
        <dbReference type="ARBA" id="ARBA00023136"/>
    </source>
</evidence>
<dbReference type="GO" id="GO:0050916">
    <property type="term" value="P:sensory perception of sweet taste"/>
    <property type="evidence" value="ECO:0007669"/>
    <property type="project" value="UniProtKB-ARBA"/>
</dbReference>
<evidence type="ECO:0000256" key="7">
    <source>
        <dbReference type="ARBA" id="ARBA00023170"/>
    </source>
</evidence>